<dbReference type="EMBL" id="QFRJ01000016">
    <property type="protein sequence ID" value="PWH81553.1"/>
    <property type="molecule type" value="Genomic_DNA"/>
</dbReference>
<evidence type="ECO:0000313" key="2">
    <source>
        <dbReference type="EMBL" id="PWH81553.1"/>
    </source>
</evidence>
<dbReference type="PANTHER" id="PTHR30560">
    <property type="entry name" value="TRIGGER FACTOR CHAPERONE AND PEPTIDYL-PROLYL CIS/TRANS ISOMERASE"/>
    <property type="match status" value="1"/>
</dbReference>
<dbReference type="Gene3D" id="1.10.3120.10">
    <property type="entry name" value="Trigger factor, C-terminal domain"/>
    <property type="match status" value="1"/>
</dbReference>
<organism evidence="2 3">
    <name type="scientific">Brumimicrobium oceani</name>
    <dbReference type="NCBI Taxonomy" id="2100725"/>
    <lineage>
        <taxon>Bacteria</taxon>
        <taxon>Pseudomonadati</taxon>
        <taxon>Bacteroidota</taxon>
        <taxon>Flavobacteriia</taxon>
        <taxon>Flavobacteriales</taxon>
        <taxon>Crocinitomicaceae</taxon>
        <taxon>Brumimicrobium</taxon>
    </lineage>
</organism>
<dbReference type="InterPro" id="IPR008881">
    <property type="entry name" value="Trigger_fac_ribosome-bd_bac"/>
</dbReference>
<dbReference type="GO" id="GO:0043022">
    <property type="term" value="F:ribosome binding"/>
    <property type="evidence" value="ECO:0007669"/>
    <property type="project" value="TreeGrafter"/>
</dbReference>
<dbReference type="GO" id="GO:0051083">
    <property type="term" value="P:'de novo' cotranslational protein folding"/>
    <property type="evidence" value="ECO:0007669"/>
    <property type="project" value="TreeGrafter"/>
</dbReference>
<dbReference type="InterPro" id="IPR037041">
    <property type="entry name" value="Trigger_fac_C_sf"/>
</dbReference>
<dbReference type="InterPro" id="IPR036611">
    <property type="entry name" value="Trigger_fac_ribosome-bd_sf"/>
</dbReference>
<dbReference type="InterPro" id="IPR027304">
    <property type="entry name" value="Trigger_fact/SurA_dom_sf"/>
</dbReference>
<protein>
    <submittedName>
        <fullName evidence="2">Trigger factor</fullName>
    </submittedName>
</protein>
<comment type="caution">
    <text evidence="2">The sequence shown here is derived from an EMBL/GenBank/DDBJ whole genome shotgun (WGS) entry which is preliminary data.</text>
</comment>
<sequence length="453" mass="51628">MNITKENVDDLNALLKVTVEKSDYQTNVDKALADYRKKASIPGFRKGKVPMGIIKKQHGRNVLGDELNRIVSEGLFKYVDEQEFEILGNPLPKNDIEVEGDFNNPDTFVFTYEIGISPKVDVKISGRNKYEYTKVKVDKKLVDKQLEDLTRRYGKLVSGEKVGEKDMVLGQFVELNEDGEILEGGVMNSSTISMEFIEDDKLKKELIGKKAGDVVIVNPANVSRGGKDTASMLGIEESELGSISDKFQLTINEVKIMEPAELNQELFDKLFGEGEVSSEKEMREKVKADLVQMFEKDSEKILTRRISNDLIKKTDIQLPEGFLKRWILASQKEPLTMEQVEADFPNYARSLKWQLIQNNIFKSNDMKVEQEEALNYTKSLLVNQYAQYGMPAPEDAELTQSAQQVLTNQKEAQQIYDMLAEEKMTKFFKETVKLDEKEVDYDEYVKIAQDSNA</sequence>
<dbReference type="PIRSF" id="PIRSF003095">
    <property type="entry name" value="Trigger_factor"/>
    <property type="match status" value="1"/>
</dbReference>
<dbReference type="RefSeq" id="WP_109360561.1">
    <property type="nucleotide sequence ID" value="NZ_QFRJ01000016.1"/>
</dbReference>
<name>A0A2U2X190_9FLAO</name>
<reference evidence="2 3" key="1">
    <citation type="submission" date="2018-05" db="EMBL/GenBank/DDBJ databases">
        <title>Brumimicrobium oceani sp. nov., isolated from coastal sediment.</title>
        <authorList>
            <person name="Kou Y."/>
        </authorList>
    </citation>
    <scope>NUCLEOTIDE SEQUENCE [LARGE SCALE GENOMIC DNA]</scope>
    <source>
        <strain evidence="2 3">C305</strain>
    </source>
</reference>
<dbReference type="GO" id="GO:0044183">
    <property type="term" value="F:protein folding chaperone"/>
    <property type="evidence" value="ECO:0007669"/>
    <property type="project" value="TreeGrafter"/>
</dbReference>
<proteinExistence type="predicted"/>
<accession>A0A2U2X190</accession>
<dbReference type="GO" id="GO:0003755">
    <property type="term" value="F:peptidyl-prolyl cis-trans isomerase activity"/>
    <property type="evidence" value="ECO:0007669"/>
    <property type="project" value="TreeGrafter"/>
</dbReference>
<dbReference type="NCBIfam" id="TIGR00115">
    <property type="entry name" value="tig"/>
    <property type="match status" value="1"/>
</dbReference>
<dbReference type="Proteomes" id="UP000245370">
    <property type="component" value="Unassembled WGS sequence"/>
</dbReference>
<dbReference type="SUPFAM" id="SSF109998">
    <property type="entry name" value="Triger factor/SurA peptide-binding domain-like"/>
    <property type="match status" value="1"/>
</dbReference>
<dbReference type="GO" id="GO:0043335">
    <property type="term" value="P:protein unfolding"/>
    <property type="evidence" value="ECO:0007669"/>
    <property type="project" value="TreeGrafter"/>
</dbReference>
<feature type="domain" description="Trigger factor ribosome-binding bacterial" evidence="1">
    <location>
        <begin position="1"/>
        <end position="149"/>
    </location>
</feature>
<evidence type="ECO:0000259" key="1">
    <source>
        <dbReference type="Pfam" id="PF05697"/>
    </source>
</evidence>
<dbReference type="OrthoDB" id="9767721at2"/>
<dbReference type="InterPro" id="IPR005215">
    <property type="entry name" value="Trig_fac"/>
</dbReference>
<keyword evidence="3" id="KW-1185">Reference proteome</keyword>
<dbReference type="Gene3D" id="3.30.70.1050">
    <property type="entry name" value="Trigger factor ribosome-binding domain"/>
    <property type="match status" value="1"/>
</dbReference>
<dbReference type="GO" id="GO:0015031">
    <property type="term" value="P:protein transport"/>
    <property type="evidence" value="ECO:0007669"/>
    <property type="project" value="InterPro"/>
</dbReference>
<dbReference type="AlphaFoldDB" id="A0A2U2X190"/>
<reference evidence="2 3" key="2">
    <citation type="submission" date="2018-05" db="EMBL/GenBank/DDBJ databases">
        <authorList>
            <person name="Lanie J.A."/>
            <person name="Ng W.-L."/>
            <person name="Kazmierczak K.M."/>
            <person name="Andrzejewski T.M."/>
            <person name="Davidsen T.M."/>
            <person name="Wayne K.J."/>
            <person name="Tettelin H."/>
            <person name="Glass J.I."/>
            <person name="Rusch D."/>
            <person name="Podicherti R."/>
            <person name="Tsui H.-C.T."/>
            <person name="Winkler M.E."/>
        </authorList>
    </citation>
    <scope>NUCLEOTIDE SEQUENCE [LARGE SCALE GENOMIC DNA]</scope>
    <source>
        <strain evidence="2 3">C305</strain>
    </source>
</reference>
<evidence type="ECO:0000313" key="3">
    <source>
        <dbReference type="Proteomes" id="UP000245370"/>
    </source>
</evidence>
<dbReference type="Pfam" id="PF05697">
    <property type="entry name" value="Trigger_N"/>
    <property type="match status" value="1"/>
</dbReference>
<gene>
    <name evidence="2" type="primary">tig</name>
    <name evidence="2" type="ORF">DIT68_14590</name>
</gene>
<dbReference type="SUPFAM" id="SSF102735">
    <property type="entry name" value="Trigger factor ribosome-binding domain"/>
    <property type="match status" value="1"/>
</dbReference>
<dbReference type="PANTHER" id="PTHR30560:SF3">
    <property type="entry name" value="TRIGGER FACTOR-LIKE PROTEIN TIG, CHLOROPLASTIC"/>
    <property type="match status" value="1"/>
</dbReference>